<comment type="caution">
    <text evidence="7">The sequence shown here is derived from an EMBL/GenBank/DDBJ whole genome shotgun (WGS) entry which is preliminary data.</text>
</comment>
<dbReference type="PANTHER" id="PTHR23301">
    <property type="entry name" value="CHITIN BINDING PERITROPHIN-A"/>
    <property type="match status" value="1"/>
</dbReference>
<evidence type="ECO:0000256" key="4">
    <source>
        <dbReference type="ARBA" id="ARBA00023157"/>
    </source>
</evidence>
<dbReference type="Proteomes" id="UP001163046">
    <property type="component" value="Unassembled WGS sequence"/>
</dbReference>
<dbReference type="GO" id="GO:0008061">
    <property type="term" value="F:chitin binding"/>
    <property type="evidence" value="ECO:0007669"/>
    <property type="project" value="UniProtKB-KW"/>
</dbReference>
<sequence>SCQGQANENYKDPNNCYGFITCSNGLAYHMDCPAGLKYNEQTDQCDLPQNVTC</sequence>
<protein>
    <submittedName>
        <fullName evidence="7">Chitin binding</fullName>
        <ecNumber evidence="7">3.2.1.14</ecNumber>
    </submittedName>
</protein>
<dbReference type="Pfam" id="PF01607">
    <property type="entry name" value="CBM_14"/>
    <property type="match status" value="1"/>
</dbReference>
<keyword evidence="2" id="KW-0732">Signal</keyword>
<evidence type="ECO:0000256" key="2">
    <source>
        <dbReference type="ARBA" id="ARBA00022729"/>
    </source>
</evidence>
<dbReference type="AlphaFoldDB" id="A0A9W9YRY9"/>
<feature type="domain" description="Chitin-binding type-2" evidence="6">
    <location>
        <begin position="1"/>
        <end position="53"/>
    </location>
</feature>
<keyword evidence="7" id="KW-0378">Hydrolase</keyword>
<organism evidence="7 8">
    <name type="scientific">Desmophyllum pertusum</name>
    <dbReference type="NCBI Taxonomy" id="174260"/>
    <lineage>
        <taxon>Eukaryota</taxon>
        <taxon>Metazoa</taxon>
        <taxon>Cnidaria</taxon>
        <taxon>Anthozoa</taxon>
        <taxon>Hexacorallia</taxon>
        <taxon>Scleractinia</taxon>
        <taxon>Caryophylliina</taxon>
        <taxon>Caryophylliidae</taxon>
        <taxon>Desmophyllum</taxon>
    </lineage>
</organism>
<dbReference type="GO" id="GO:0005576">
    <property type="term" value="C:extracellular region"/>
    <property type="evidence" value="ECO:0007669"/>
    <property type="project" value="InterPro"/>
</dbReference>
<dbReference type="InterPro" id="IPR036508">
    <property type="entry name" value="Chitin-bd_dom_sf"/>
</dbReference>
<feature type="non-terminal residue" evidence="7">
    <location>
        <position position="1"/>
    </location>
</feature>
<dbReference type="PANTHER" id="PTHR23301:SF0">
    <property type="entry name" value="CHITIN-BINDING TYPE-2 DOMAIN-CONTAINING PROTEIN-RELATED"/>
    <property type="match status" value="1"/>
</dbReference>
<evidence type="ECO:0000313" key="7">
    <source>
        <dbReference type="EMBL" id="KAJ7365191.1"/>
    </source>
</evidence>
<evidence type="ECO:0000259" key="6">
    <source>
        <dbReference type="PROSITE" id="PS50940"/>
    </source>
</evidence>
<evidence type="ECO:0000313" key="8">
    <source>
        <dbReference type="Proteomes" id="UP001163046"/>
    </source>
</evidence>
<evidence type="ECO:0000256" key="1">
    <source>
        <dbReference type="ARBA" id="ARBA00022669"/>
    </source>
</evidence>
<accession>A0A9W9YRY9</accession>
<dbReference type="EC" id="3.2.1.14" evidence="7"/>
<dbReference type="EMBL" id="MU827304">
    <property type="protein sequence ID" value="KAJ7365191.1"/>
    <property type="molecule type" value="Genomic_DNA"/>
</dbReference>
<keyword evidence="7" id="KW-0326">Glycosidase</keyword>
<evidence type="ECO:0000256" key="5">
    <source>
        <dbReference type="ARBA" id="ARBA00023180"/>
    </source>
</evidence>
<dbReference type="PROSITE" id="PS50940">
    <property type="entry name" value="CHIT_BIND_II"/>
    <property type="match status" value="1"/>
</dbReference>
<dbReference type="SUPFAM" id="SSF57625">
    <property type="entry name" value="Invertebrate chitin-binding proteins"/>
    <property type="match status" value="1"/>
</dbReference>
<proteinExistence type="predicted"/>
<dbReference type="InterPro" id="IPR002557">
    <property type="entry name" value="Chitin-bd_dom"/>
</dbReference>
<dbReference type="SMART" id="SM00494">
    <property type="entry name" value="ChtBD2"/>
    <property type="match status" value="1"/>
</dbReference>
<keyword evidence="4" id="KW-1015">Disulfide bond</keyword>
<dbReference type="GO" id="GO:0008843">
    <property type="term" value="F:endochitinase activity"/>
    <property type="evidence" value="ECO:0007669"/>
    <property type="project" value="UniProtKB-EC"/>
</dbReference>
<name>A0A9W9YRY9_9CNID</name>
<dbReference type="OrthoDB" id="6021959at2759"/>
<keyword evidence="5" id="KW-0325">Glycoprotein</keyword>
<dbReference type="Gene3D" id="2.170.140.10">
    <property type="entry name" value="Chitin binding domain"/>
    <property type="match status" value="1"/>
</dbReference>
<reference evidence="7" key="1">
    <citation type="submission" date="2023-01" db="EMBL/GenBank/DDBJ databases">
        <title>Genome assembly of the deep-sea coral Lophelia pertusa.</title>
        <authorList>
            <person name="Herrera S."/>
            <person name="Cordes E."/>
        </authorList>
    </citation>
    <scope>NUCLEOTIDE SEQUENCE</scope>
    <source>
        <strain evidence="7">USNM1676648</strain>
        <tissue evidence="7">Polyp</tissue>
    </source>
</reference>
<dbReference type="InterPro" id="IPR051940">
    <property type="entry name" value="Chitin_bind-dev_reg"/>
</dbReference>
<keyword evidence="3" id="KW-0677">Repeat</keyword>
<gene>
    <name evidence="7" type="primary">Cht3</name>
    <name evidence="7" type="ORF">OS493_007842</name>
</gene>
<keyword evidence="8" id="KW-1185">Reference proteome</keyword>
<keyword evidence="1" id="KW-0147">Chitin-binding</keyword>
<evidence type="ECO:0000256" key="3">
    <source>
        <dbReference type="ARBA" id="ARBA00022737"/>
    </source>
</evidence>